<protein>
    <submittedName>
        <fullName evidence="1">Gp6 domain containing protein</fullName>
    </submittedName>
</protein>
<dbReference type="CDD" id="cd08054">
    <property type="entry name" value="gp6"/>
    <property type="match status" value="1"/>
</dbReference>
<gene>
    <name evidence="1" type="ORF">UFOVP526_19</name>
</gene>
<dbReference type="Gene3D" id="1.10.3230.30">
    <property type="entry name" value="Phage gp6-like head-tail connector protein"/>
    <property type="match status" value="1"/>
</dbReference>
<dbReference type="InterPro" id="IPR006450">
    <property type="entry name" value="Phage_HK97_gp6-like"/>
</dbReference>
<organism evidence="1">
    <name type="scientific">uncultured Caudovirales phage</name>
    <dbReference type="NCBI Taxonomy" id="2100421"/>
    <lineage>
        <taxon>Viruses</taxon>
        <taxon>Duplodnaviria</taxon>
        <taxon>Heunggongvirae</taxon>
        <taxon>Uroviricota</taxon>
        <taxon>Caudoviricetes</taxon>
        <taxon>Peduoviridae</taxon>
        <taxon>Maltschvirus</taxon>
        <taxon>Maltschvirus maltsch</taxon>
    </lineage>
</organism>
<sequence length="199" mass="21956">MAITNGYCTLAEVKAACRITDNTDDVLLENVIEGASRRIDGHCGRFFYQVATTALQFYTNNLYGCPLPDVASSTVTVKTDDDGDGTFETTWTSAMYRLEPLNTVLQSRPYTRIVTTGIRTFPIFDFPARPTLQITATWGWSAIPDDIREAAILMSMRMFSRYNAPLGVAGFGDMGAITVRAIDPDIRDLLSPYVIIGMA</sequence>
<dbReference type="Pfam" id="PF05135">
    <property type="entry name" value="Phage_connect_1"/>
    <property type="match status" value="1"/>
</dbReference>
<evidence type="ECO:0000313" key="1">
    <source>
        <dbReference type="EMBL" id="CAB4148697.1"/>
    </source>
</evidence>
<dbReference type="EMBL" id="LR796498">
    <property type="protein sequence ID" value="CAB4148697.1"/>
    <property type="molecule type" value="Genomic_DNA"/>
</dbReference>
<dbReference type="InterPro" id="IPR021146">
    <property type="entry name" value="Phage_gp6-like_head-tail"/>
</dbReference>
<proteinExistence type="predicted"/>
<accession>A0A6J5MS64</accession>
<reference evidence="1" key="1">
    <citation type="submission" date="2020-04" db="EMBL/GenBank/DDBJ databases">
        <authorList>
            <person name="Chiriac C."/>
            <person name="Salcher M."/>
            <person name="Ghai R."/>
            <person name="Kavagutti S V."/>
        </authorList>
    </citation>
    <scope>NUCLEOTIDE SEQUENCE</scope>
</reference>
<dbReference type="NCBIfam" id="TIGR01560">
    <property type="entry name" value="put_DNA_pack"/>
    <property type="match status" value="1"/>
</dbReference>
<name>A0A6J5MS64_9CAUD</name>